<dbReference type="SUPFAM" id="SSF52172">
    <property type="entry name" value="CheY-like"/>
    <property type="match status" value="2"/>
</dbReference>
<keyword evidence="4" id="KW-0902">Two-component regulatory system</keyword>
<comment type="catalytic activity">
    <reaction evidence="1">
        <text>ATP + protein L-histidine = ADP + protein N-phospho-L-histidine.</text>
        <dbReference type="EC" id="2.7.13.3"/>
    </reaction>
</comment>
<dbReference type="InterPro" id="IPR036890">
    <property type="entry name" value="HATPase_C_sf"/>
</dbReference>
<keyword evidence="3 5" id="KW-0597">Phosphoprotein</keyword>
<dbReference type="Gene3D" id="1.10.287.130">
    <property type="match status" value="1"/>
</dbReference>
<proteinExistence type="predicted"/>
<dbReference type="InterPro" id="IPR011006">
    <property type="entry name" value="CheY-like_superfamily"/>
</dbReference>
<dbReference type="Pfam" id="PF00072">
    <property type="entry name" value="Response_reg"/>
    <property type="match status" value="2"/>
</dbReference>
<evidence type="ECO:0000256" key="6">
    <source>
        <dbReference type="SAM" id="Phobius"/>
    </source>
</evidence>
<evidence type="ECO:0000256" key="5">
    <source>
        <dbReference type="PROSITE-ProRule" id="PRU00169"/>
    </source>
</evidence>
<reference evidence="9 10" key="1">
    <citation type="journal article" date="2020" name="Microorganisms">
        <title>Simultaneous Genome Sequencing of Prosthecochloris ethylica and Desulfuromonas acetoxidans within a Syntrophic Mixture Reveals Unique Pili and Protein Interactions.</title>
        <authorList>
            <person name="Kyndt J.A."/>
            <person name="Van Beeumen J.J."/>
            <person name="Meyer T.E."/>
        </authorList>
    </citation>
    <scope>NUCLEOTIDE SEQUENCE [LARGE SCALE GENOMIC DNA]</scope>
    <source>
        <strain evidence="9 10">N3</strain>
    </source>
</reference>
<dbReference type="RefSeq" id="WP_175186822.1">
    <property type="nucleotide sequence ID" value="NZ_JADGII010000004.1"/>
</dbReference>
<dbReference type="Gene3D" id="3.30.565.10">
    <property type="entry name" value="Histidine kinase-like ATPase, C-terminal domain"/>
    <property type="match status" value="1"/>
</dbReference>
<dbReference type="InterPro" id="IPR005467">
    <property type="entry name" value="His_kinase_dom"/>
</dbReference>
<feature type="transmembrane region" description="Helical" evidence="6">
    <location>
        <begin position="132"/>
        <end position="152"/>
    </location>
</feature>
<dbReference type="Pfam" id="PF02518">
    <property type="entry name" value="HATPase_c"/>
    <property type="match status" value="1"/>
</dbReference>
<dbReference type="CDD" id="cd00075">
    <property type="entry name" value="HATPase"/>
    <property type="match status" value="1"/>
</dbReference>
<evidence type="ECO:0000259" key="7">
    <source>
        <dbReference type="PROSITE" id="PS50109"/>
    </source>
</evidence>
<feature type="domain" description="Histidine kinase" evidence="7">
    <location>
        <begin position="172"/>
        <end position="398"/>
    </location>
</feature>
<feature type="domain" description="Response regulatory" evidence="8">
    <location>
        <begin position="421"/>
        <end position="540"/>
    </location>
</feature>
<dbReference type="PANTHER" id="PTHR45339:SF1">
    <property type="entry name" value="HYBRID SIGNAL TRANSDUCTION HISTIDINE KINASE J"/>
    <property type="match status" value="1"/>
</dbReference>
<dbReference type="Gene3D" id="3.40.50.2300">
    <property type="match status" value="2"/>
</dbReference>
<dbReference type="SUPFAM" id="SSF47384">
    <property type="entry name" value="Homodimeric domain of signal transducing histidine kinase"/>
    <property type="match status" value="1"/>
</dbReference>
<name>A0ABR9XQM4_9CHLB</name>
<dbReference type="PRINTS" id="PR00344">
    <property type="entry name" value="BCTRLSENSOR"/>
</dbReference>
<feature type="modified residue" description="4-aspartylphosphate" evidence="5">
    <location>
        <position position="604"/>
    </location>
</feature>
<evidence type="ECO:0000256" key="1">
    <source>
        <dbReference type="ARBA" id="ARBA00000085"/>
    </source>
</evidence>
<dbReference type="EMBL" id="JADGII010000004">
    <property type="protein sequence ID" value="MBF0636336.1"/>
    <property type="molecule type" value="Genomic_DNA"/>
</dbReference>
<dbReference type="InterPro" id="IPR036097">
    <property type="entry name" value="HisK_dim/P_sf"/>
</dbReference>
<feature type="transmembrane region" description="Helical" evidence="6">
    <location>
        <begin position="80"/>
        <end position="96"/>
    </location>
</feature>
<evidence type="ECO:0000256" key="2">
    <source>
        <dbReference type="ARBA" id="ARBA00012438"/>
    </source>
</evidence>
<evidence type="ECO:0000259" key="8">
    <source>
        <dbReference type="PROSITE" id="PS50110"/>
    </source>
</evidence>
<dbReference type="SMART" id="SM00448">
    <property type="entry name" value="REC"/>
    <property type="match status" value="2"/>
</dbReference>
<evidence type="ECO:0000313" key="9">
    <source>
        <dbReference type="EMBL" id="MBF0636336.1"/>
    </source>
</evidence>
<dbReference type="CDD" id="cd00082">
    <property type="entry name" value="HisKA"/>
    <property type="match status" value="1"/>
</dbReference>
<comment type="caution">
    <text evidence="5">Lacks conserved residue(s) required for the propagation of feature annotation.</text>
</comment>
<evidence type="ECO:0000313" key="10">
    <source>
        <dbReference type="Proteomes" id="UP000619838"/>
    </source>
</evidence>
<feature type="transmembrane region" description="Helical" evidence="6">
    <location>
        <begin position="55"/>
        <end position="74"/>
    </location>
</feature>
<evidence type="ECO:0000256" key="3">
    <source>
        <dbReference type="ARBA" id="ARBA00022553"/>
    </source>
</evidence>
<dbReference type="InterPro" id="IPR001789">
    <property type="entry name" value="Sig_transdc_resp-reg_receiver"/>
</dbReference>
<dbReference type="InterPro" id="IPR003661">
    <property type="entry name" value="HisK_dim/P_dom"/>
</dbReference>
<dbReference type="PANTHER" id="PTHR45339">
    <property type="entry name" value="HYBRID SIGNAL TRANSDUCTION HISTIDINE KINASE J"/>
    <property type="match status" value="1"/>
</dbReference>
<accession>A0ABR9XQM4</accession>
<dbReference type="Proteomes" id="UP000619838">
    <property type="component" value="Unassembled WGS sequence"/>
</dbReference>
<keyword evidence="10" id="KW-1185">Reference proteome</keyword>
<dbReference type="SUPFAM" id="SSF55874">
    <property type="entry name" value="ATPase domain of HSP90 chaperone/DNA topoisomerase II/histidine kinase"/>
    <property type="match status" value="1"/>
</dbReference>
<feature type="transmembrane region" description="Helical" evidence="6">
    <location>
        <begin position="101"/>
        <end position="120"/>
    </location>
</feature>
<protein>
    <recommendedName>
        <fullName evidence="2">histidine kinase</fullName>
        <ecNumber evidence="2">2.7.13.3</ecNumber>
    </recommendedName>
</protein>
<dbReference type="PROSITE" id="PS50110">
    <property type="entry name" value="RESPONSE_REGULATORY"/>
    <property type="match status" value="2"/>
</dbReference>
<dbReference type="SMART" id="SM00387">
    <property type="entry name" value="HATPase_c"/>
    <property type="match status" value="1"/>
</dbReference>
<gene>
    <name evidence="9" type="ORF">INT08_03960</name>
</gene>
<dbReference type="InterPro" id="IPR003594">
    <property type="entry name" value="HATPase_dom"/>
</dbReference>
<feature type="domain" description="Response regulatory" evidence="8">
    <location>
        <begin position="555"/>
        <end position="673"/>
    </location>
</feature>
<keyword evidence="6" id="KW-0812">Transmembrane</keyword>
<feature type="transmembrane region" description="Helical" evidence="6">
    <location>
        <begin position="25"/>
        <end position="43"/>
    </location>
</feature>
<dbReference type="EC" id="2.7.13.3" evidence="2"/>
<dbReference type="InterPro" id="IPR004358">
    <property type="entry name" value="Sig_transdc_His_kin-like_C"/>
</dbReference>
<dbReference type="PROSITE" id="PS50109">
    <property type="entry name" value="HIS_KIN"/>
    <property type="match status" value="1"/>
</dbReference>
<organism evidence="9 10">
    <name type="scientific">Prosthecochloris ethylica</name>
    <dbReference type="NCBI Taxonomy" id="2743976"/>
    <lineage>
        <taxon>Bacteria</taxon>
        <taxon>Pseudomonadati</taxon>
        <taxon>Chlorobiota</taxon>
        <taxon>Chlorobiia</taxon>
        <taxon>Chlorobiales</taxon>
        <taxon>Chlorobiaceae</taxon>
        <taxon>Prosthecochloris</taxon>
    </lineage>
</organism>
<sequence length="692" mass="77440">MLGAPAHFCFYFLFKYYFHLPYESFSLRMIATFFSLSVLAGLWISDRYRDVFKVYWHLVIIFTLPFIFTVNLLKTGFHELWLYWEIFMIFVLISYVPHWFLFLIDLCLGVAGAIVFFLLTSTVTDLTPGFNIPLYSIVVFFTICAGYVFSYSNKKGQIAQERNRALHALAGSIAHEMRNPLGQVQMNLDYIEDSLPGYHPGKASPPLSDRTLESIYRRVAQGKLALNRGMQVITMILDEVKGRPISQDRFICTSAAAVTQKALDEYGFDSDRDRHKVVVDVRQDFMVRIDETKYVFVLFNLLMNALYFLKSCDDARIDIVIEPGNGRNTVRVRDNGPGIPSENLARVFDPYFTSGKNGGTGLGLSYCRRVMEGFGGTISCSSDYGVFTEFVLAFPVVTEAEQGSFREQLVSEYAALFARKRVLVTGEQGDERGTFVHALELLGAEPSVAHDAARALQMLNEASFDLVVMSISMPRMDGYEAVERIRKGDGGEEHLLVPVIVWSGDPLYRLRGKVENAGMQGVISGPWSMENLIKQLGECLQTIRMDKGVSLRGRRVLVTDDSSFNRIVVRSVLERFGIIVDEAADGTAAFEKIGVGRYDLVLMDLMMPGCDGICATRKIRNSTDDEIATLPVIGLSGESDEGIIEEALQAGMNDYLVKPVDTAVLTQKIGQWLKPYQSESRGKELSGTAVVN</sequence>
<keyword evidence="6" id="KW-0472">Membrane</keyword>
<comment type="caution">
    <text evidence="9">The sequence shown here is derived from an EMBL/GenBank/DDBJ whole genome shotgun (WGS) entry which is preliminary data.</text>
</comment>
<keyword evidence="6" id="KW-1133">Transmembrane helix</keyword>
<dbReference type="CDD" id="cd17546">
    <property type="entry name" value="REC_hyHK_CKI1_RcsC-like"/>
    <property type="match status" value="2"/>
</dbReference>
<evidence type="ECO:0000256" key="4">
    <source>
        <dbReference type="ARBA" id="ARBA00023012"/>
    </source>
</evidence>